<proteinExistence type="evidence at transcript level"/>
<dbReference type="SUPFAM" id="SSF55394">
    <property type="entry name" value="Bactericidal permeability-increasing protein, BPI"/>
    <property type="match status" value="2"/>
</dbReference>
<evidence type="ECO:0000256" key="2">
    <source>
        <dbReference type="ARBA" id="ARBA00007292"/>
    </source>
</evidence>
<evidence type="ECO:0000259" key="10">
    <source>
        <dbReference type="SMART" id="SM00329"/>
    </source>
</evidence>
<evidence type="ECO:0000256" key="8">
    <source>
        <dbReference type="SAM" id="SignalP"/>
    </source>
</evidence>
<evidence type="ECO:0000313" key="11">
    <source>
        <dbReference type="EMBL" id="ANM86014.1"/>
    </source>
</evidence>
<dbReference type="SMR" id="A0A1B0YHA1"/>
<evidence type="ECO:0000256" key="7">
    <source>
        <dbReference type="RuleBase" id="RU369039"/>
    </source>
</evidence>
<dbReference type="Gene3D" id="3.15.20.10">
    <property type="entry name" value="Bactericidal permeability-increasing protein, domain 2"/>
    <property type="match status" value="1"/>
</dbReference>
<comment type="subunit">
    <text evidence="7">Monomer. Homodimer; disulfide-linked.</text>
</comment>
<feature type="domain" description="Lipid-binding serum glycoprotein N-terminal" evidence="9">
    <location>
        <begin position="26"/>
        <end position="248"/>
    </location>
</feature>
<dbReference type="InterPro" id="IPR032942">
    <property type="entry name" value="BPI/LBP/Plunc"/>
</dbReference>
<dbReference type="EMBL" id="KT025857">
    <property type="protein sequence ID" value="ANM86014.1"/>
    <property type="molecule type" value="mRNA"/>
</dbReference>
<keyword evidence="7 8" id="KW-0732">Signal</keyword>
<dbReference type="FunFam" id="3.15.10.10:FF:000001">
    <property type="entry name" value="phospholipid transfer protein-like"/>
    <property type="match status" value="1"/>
</dbReference>
<feature type="domain" description="Lipid-binding serum glycoprotein C-terminal" evidence="10">
    <location>
        <begin position="263"/>
        <end position="465"/>
    </location>
</feature>
<dbReference type="PIRSF" id="PIRSF002417">
    <property type="entry name" value="Lipid_binding_protein"/>
    <property type="match status" value="1"/>
</dbReference>
<comment type="function">
    <text evidence="7">The cytotoxic action of BPI is limited to many species of Gram-negative bacteria; this specificity may be explained by a strong affinity of the very basic N-terminal half for the negatively charged lipopolysaccharides that are unique to the Gram-negative bacterial outer envelope.</text>
</comment>
<organism evidence="11">
    <name type="scientific">Cynoglossus semilaevis</name>
    <name type="common">Tongue sole</name>
    <dbReference type="NCBI Taxonomy" id="244447"/>
    <lineage>
        <taxon>Eukaryota</taxon>
        <taxon>Metazoa</taxon>
        <taxon>Chordata</taxon>
        <taxon>Craniata</taxon>
        <taxon>Vertebrata</taxon>
        <taxon>Euteleostomi</taxon>
        <taxon>Actinopterygii</taxon>
        <taxon>Neopterygii</taxon>
        <taxon>Teleostei</taxon>
        <taxon>Neoteleostei</taxon>
        <taxon>Acanthomorphata</taxon>
        <taxon>Carangaria</taxon>
        <taxon>Pleuronectiformes</taxon>
        <taxon>Pleuronectoidei</taxon>
        <taxon>Cynoglossidae</taxon>
        <taxon>Cynoglossinae</taxon>
        <taxon>Cynoglossus</taxon>
    </lineage>
</organism>
<comment type="similarity">
    <text evidence="2">Belongs to the BPI/LBP/Plunc superfamily. BPI/LBP family.</text>
</comment>
<evidence type="ECO:0000256" key="5">
    <source>
        <dbReference type="ARBA" id="ARBA00023180"/>
    </source>
</evidence>
<comment type="domain">
    <text evidence="7">The N-terminal region may be exposed to the interior of the granule, whereas the C-terminal portion may be embedded in the membrane. During phagocytosis and degranulation, proteases may be released and activated and cleave BPI at the junction of the N- and C-terminal portions of the molecule, providing controlled release of the N-terminal antibacterial fragment when bacteria are ingested.</text>
</comment>
<dbReference type="GO" id="GO:0045087">
    <property type="term" value="P:innate immune response"/>
    <property type="evidence" value="ECO:0007669"/>
    <property type="project" value="UniProtKB-UniRule"/>
</dbReference>
<dbReference type="GO" id="GO:0008289">
    <property type="term" value="F:lipid binding"/>
    <property type="evidence" value="ECO:0007669"/>
    <property type="project" value="InterPro"/>
</dbReference>
<evidence type="ECO:0000256" key="4">
    <source>
        <dbReference type="ARBA" id="ARBA00023157"/>
    </source>
</evidence>
<feature type="chain" id="PRO_5008517519" description="Bactericidal permeability-increasing protein" evidence="8">
    <location>
        <begin position="17"/>
        <end position="486"/>
    </location>
</feature>
<comment type="subcellular location">
    <subcellularLocation>
        <location evidence="1 7">Secreted</location>
    </subcellularLocation>
</comment>
<keyword evidence="7" id="KW-0399">Innate immunity</keyword>
<dbReference type="GO" id="GO:0005615">
    <property type="term" value="C:extracellular space"/>
    <property type="evidence" value="ECO:0007669"/>
    <property type="project" value="UniProtKB-UniRule"/>
</dbReference>
<dbReference type="FunFam" id="3.15.20.10:FF:000001">
    <property type="entry name" value="Phospholipid transfer protein"/>
    <property type="match status" value="1"/>
</dbReference>
<comment type="domain">
    <text evidence="7">The N- and C-terminal barrels adopt an identical fold despite having only 13% of conserved residues.</text>
</comment>
<feature type="signal peptide" evidence="8">
    <location>
        <begin position="1"/>
        <end position="16"/>
    </location>
</feature>
<evidence type="ECO:0000259" key="9">
    <source>
        <dbReference type="SMART" id="SM00328"/>
    </source>
</evidence>
<keyword evidence="4 6" id="KW-1015">Disulfide bond</keyword>
<dbReference type="Pfam" id="PF01273">
    <property type="entry name" value="LBP_BPI_CETP"/>
    <property type="match status" value="1"/>
</dbReference>
<dbReference type="AlphaFoldDB" id="A0A1B0YHA1"/>
<evidence type="ECO:0000256" key="3">
    <source>
        <dbReference type="ARBA" id="ARBA00022525"/>
    </source>
</evidence>
<evidence type="ECO:0000256" key="6">
    <source>
        <dbReference type="PIRSR" id="PIRSR002417-50"/>
    </source>
</evidence>
<keyword evidence="7" id="KW-0044">Antibiotic</keyword>
<keyword evidence="7" id="KW-0391">Immunity</keyword>
<keyword evidence="3 7" id="KW-0964">Secreted</keyword>
<dbReference type="PANTHER" id="PTHR10504:SF132">
    <property type="entry name" value="BACTERICIDAL PERMEABILITY-INCREASING PROTEIN"/>
    <property type="match status" value="1"/>
</dbReference>
<reference evidence="11" key="1">
    <citation type="submission" date="2015-06" db="EMBL/GenBank/DDBJ databases">
        <title>Identification and analysis of a bactericidal permeability-increasing protein/lipopolysaccharide-binding protein gene from Cynoglossus semilaevis.</title>
        <authorList>
            <person name="Sun Y.-Y."/>
            <person name="Sun L."/>
        </authorList>
    </citation>
    <scope>NUCLEOTIDE SEQUENCE</scope>
</reference>
<dbReference type="SMART" id="SM00329">
    <property type="entry name" value="BPI2"/>
    <property type="match status" value="1"/>
</dbReference>
<sequence>MLQPVILLFVLGTCSAVENPGIEITVNNKGLQYGKHAGADWIQGILGNITLPFMDGRIRVGCFSSLYYTFTDTRIRKCDLPEPSVEFSPEAAGLNMSISGLSVALTGEWMASFSFLQSVGSFNMALFSVDVTSVVKLDRDNNGHLSVSSVSCEAHVENVDISLSGGASWVFQALMNRHKSQFKQNIEDGICPQVEKSIANLEHYLQVMNVSFDVDHTLAVNLSLTASPDINPSSLNVGLKGEFFSIQTHNDPPFEAQPFTVPVQGDYMFSVVLSEYTVNSALYGYYSAGLFNIFINDSMIPPDFPVHLNTSSMGPYIPQLPKALLGLQMNLQVNATSVPMVTFQPDWAKQSFHATAEAFAVQPNGTQTPLFQLRADSAFSGQSWIDAGKVKGNVSVDNFTLTLISSDVGPVNTKTLGKSTREGIEMILTRVNEALSRGLDLPRLKRAKFVNSVLKVEQGFVSFFSDAEVWPTDRGFNRPKHTHEFF</sequence>
<dbReference type="GO" id="GO:0050829">
    <property type="term" value="P:defense response to Gram-negative bacterium"/>
    <property type="evidence" value="ECO:0007669"/>
    <property type="project" value="UniProtKB-UniRule"/>
</dbReference>
<dbReference type="InterPro" id="IPR030675">
    <property type="entry name" value="BPI/LBP"/>
</dbReference>
<keyword evidence="5 7" id="KW-0325">Glycoprotein</keyword>
<dbReference type="InterPro" id="IPR001124">
    <property type="entry name" value="Lipid-bd_serum_glycop_C"/>
</dbReference>
<dbReference type="SMART" id="SM00328">
    <property type="entry name" value="BPI1"/>
    <property type="match status" value="1"/>
</dbReference>
<name>A0A1B0YHA1_CYNSE</name>
<dbReference type="Gene3D" id="3.15.10.10">
    <property type="entry name" value="Bactericidal permeability-increasing protein, domain 1"/>
    <property type="match status" value="1"/>
</dbReference>
<dbReference type="PANTHER" id="PTHR10504">
    <property type="entry name" value="BACTERICIDAL PERMEABILITY-INCREASING BPI PROTEIN-RELATED"/>
    <property type="match status" value="1"/>
</dbReference>
<dbReference type="InterPro" id="IPR017942">
    <property type="entry name" value="Lipid-bd_serum_glycop_N"/>
</dbReference>
<protein>
    <recommendedName>
        <fullName evidence="7">Bactericidal permeability-increasing protein</fullName>
        <shortName evidence="7">BPI</shortName>
    </recommendedName>
</protein>
<accession>A0A1B0YHA1</accession>
<dbReference type="InterPro" id="IPR017943">
    <property type="entry name" value="Bactericidal_perm-incr_a/b_dom"/>
</dbReference>
<feature type="disulfide bond" evidence="6">
    <location>
        <begin position="152"/>
        <end position="191"/>
    </location>
</feature>
<evidence type="ECO:0000256" key="1">
    <source>
        <dbReference type="ARBA" id="ARBA00004613"/>
    </source>
</evidence>
<keyword evidence="7" id="KW-0929">Antimicrobial</keyword>
<dbReference type="Pfam" id="PF02886">
    <property type="entry name" value="LBP_BPI_CETP_C"/>
    <property type="match status" value="1"/>
</dbReference>